<feature type="region of interest" description="Disordered" evidence="1">
    <location>
        <begin position="1"/>
        <end position="26"/>
    </location>
</feature>
<dbReference type="Proteomes" id="UP000613177">
    <property type="component" value="Unassembled WGS sequence"/>
</dbReference>
<evidence type="ECO:0000313" key="2">
    <source>
        <dbReference type="EMBL" id="KAG2231026.1"/>
    </source>
</evidence>
<name>A0A8H7SL52_9FUNG</name>
<dbReference type="AlphaFoldDB" id="A0A8H7SL52"/>
<accession>A0A8H7SL52</accession>
<dbReference type="EMBL" id="JAEPRE010000171">
    <property type="protein sequence ID" value="KAG2231026.1"/>
    <property type="molecule type" value="Genomic_DNA"/>
</dbReference>
<sequence>MDSKTGHSIHSIHNAETIPDSTQTQFEAYAPAPTPNLWEVFRSQVGTKEGWWGDFDWATMCMPSIFIKDKTTAPFWGLNSRLPLGLAIIM</sequence>
<organism evidence="2 3">
    <name type="scientific">Thamnidium elegans</name>
    <dbReference type="NCBI Taxonomy" id="101142"/>
    <lineage>
        <taxon>Eukaryota</taxon>
        <taxon>Fungi</taxon>
        <taxon>Fungi incertae sedis</taxon>
        <taxon>Mucoromycota</taxon>
        <taxon>Mucoromycotina</taxon>
        <taxon>Mucoromycetes</taxon>
        <taxon>Mucorales</taxon>
        <taxon>Mucorineae</taxon>
        <taxon>Mucoraceae</taxon>
        <taxon>Thamnidium</taxon>
    </lineage>
</organism>
<comment type="caution">
    <text evidence="2">The sequence shown here is derived from an EMBL/GenBank/DDBJ whole genome shotgun (WGS) entry which is preliminary data.</text>
</comment>
<reference evidence="2" key="1">
    <citation type="submission" date="2021-01" db="EMBL/GenBank/DDBJ databases">
        <title>Metabolic potential, ecology and presence of endohyphal bacteria is reflected in genomic diversity of Mucoromycotina.</title>
        <authorList>
            <person name="Muszewska A."/>
            <person name="Okrasinska A."/>
            <person name="Steczkiewicz K."/>
            <person name="Drgas O."/>
            <person name="Orlowska M."/>
            <person name="Perlinska-Lenart U."/>
            <person name="Aleksandrzak-Piekarczyk T."/>
            <person name="Szatraj K."/>
            <person name="Zielenkiewicz U."/>
            <person name="Pilsyk S."/>
            <person name="Malc E."/>
            <person name="Mieczkowski P."/>
            <person name="Kruszewska J.S."/>
            <person name="Biernat P."/>
            <person name="Pawlowska J."/>
        </authorList>
    </citation>
    <scope>NUCLEOTIDE SEQUENCE</scope>
    <source>
        <strain evidence="2">WA0000018081</strain>
    </source>
</reference>
<feature type="non-terminal residue" evidence="2">
    <location>
        <position position="90"/>
    </location>
</feature>
<protein>
    <submittedName>
        <fullName evidence="2">Uncharacterized protein</fullName>
    </submittedName>
</protein>
<evidence type="ECO:0000313" key="3">
    <source>
        <dbReference type="Proteomes" id="UP000613177"/>
    </source>
</evidence>
<keyword evidence="3" id="KW-1185">Reference proteome</keyword>
<proteinExistence type="predicted"/>
<gene>
    <name evidence="2" type="ORF">INT48_006357</name>
</gene>
<evidence type="ECO:0000256" key="1">
    <source>
        <dbReference type="SAM" id="MobiDB-lite"/>
    </source>
</evidence>